<evidence type="ECO:0000256" key="4">
    <source>
        <dbReference type="ARBA" id="ARBA00023002"/>
    </source>
</evidence>
<evidence type="ECO:0000313" key="7">
    <source>
        <dbReference type="EMBL" id="CDH20292.1"/>
    </source>
</evidence>
<keyword evidence="8" id="KW-1185">Reference proteome</keyword>
<evidence type="ECO:0000256" key="5">
    <source>
        <dbReference type="ARBA" id="ARBA00023004"/>
    </source>
</evidence>
<dbReference type="RefSeq" id="WP_038249339.1">
    <property type="nucleotide sequence ID" value="NZ_CAWLZI010000239.1"/>
</dbReference>
<dbReference type="GO" id="GO:0016706">
    <property type="term" value="F:2-oxoglutarate-dependent dioxygenase activity"/>
    <property type="evidence" value="ECO:0007669"/>
    <property type="project" value="TreeGrafter"/>
</dbReference>
<evidence type="ECO:0000256" key="2">
    <source>
        <dbReference type="ARBA" id="ARBA00022723"/>
    </source>
</evidence>
<sequence length="315" mass="36947">MSDKNKYTIRKLSPYFCAEIRGIDLNGPLDDELIKSIRSDLEAHEVLVFPEQDLTSEDLMRLGRYFGPLTVHPFAENSEKNPELIVFDYKDGNPPVLTDRWHSDETYKLCPPMATMLYSRIVPEIGGDTCFSSMTTAYDFLSTKTQDFIRGLEAVHDFASYKYLFPDTEKGRQLLQRKELEYPPIAHPVVRIHPSTQKKTLFVNPHYTRYIKNMDQRDSDALLAQLFNATSVLEYQYRHQWKPKMLVMWDNRSVQHAAVHDYYPHHRYMERITVGGDKPISETEPTTVEQLRKFKVPTYDHNDSRRAKRQFEIES</sequence>
<keyword evidence="3 7" id="KW-0223">Dioxygenase</keyword>
<evidence type="ECO:0000259" key="6">
    <source>
        <dbReference type="Pfam" id="PF02668"/>
    </source>
</evidence>
<dbReference type="SUPFAM" id="SSF51197">
    <property type="entry name" value="Clavaminate synthase-like"/>
    <property type="match status" value="1"/>
</dbReference>
<dbReference type="AlphaFoldDB" id="A0A077PI17"/>
<accession>A0A077PI17</accession>
<dbReference type="PANTHER" id="PTHR30468">
    <property type="entry name" value="ALPHA-KETOGLUTARATE-DEPENDENT SULFONATE DIOXYGENASE"/>
    <property type="match status" value="1"/>
</dbReference>
<keyword evidence="2" id="KW-0479">Metal-binding</keyword>
<dbReference type="HOGENOM" id="CLU_036005_2_1_6"/>
<dbReference type="GO" id="GO:0005737">
    <property type="term" value="C:cytoplasm"/>
    <property type="evidence" value="ECO:0007669"/>
    <property type="project" value="TreeGrafter"/>
</dbReference>
<evidence type="ECO:0000313" key="8">
    <source>
        <dbReference type="Proteomes" id="UP000028500"/>
    </source>
</evidence>
<evidence type="ECO:0000256" key="3">
    <source>
        <dbReference type="ARBA" id="ARBA00022964"/>
    </source>
</evidence>
<feature type="domain" description="TauD/TfdA-like" evidence="6">
    <location>
        <begin position="9"/>
        <end position="273"/>
    </location>
</feature>
<comment type="caution">
    <text evidence="7">The sequence shown here is derived from an EMBL/GenBank/DDBJ whole genome shotgun (WGS) entry which is preliminary data.</text>
</comment>
<keyword evidence="4" id="KW-0560">Oxidoreductase</keyword>
<proteinExistence type="inferred from homology"/>
<organism evidence="7 8">
    <name type="scientific">Xenorhabdus bovienii str. kraussei Quebec</name>
    <dbReference type="NCBI Taxonomy" id="1398203"/>
    <lineage>
        <taxon>Bacteria</taxon>
        <taxon>Pseudomonadati</taxon>
        <taxon>Pseudomonadota</taxon>
        <taxon>Gammaproteobacteria</taxon>
        <taxon>Enterobacterales</taxon>
        <taxon>Morganellaceae</taxon>
        <taxon>Xenorhabdus</taxon>
    </lineage>
</organism>
<dbReference type="InterPro" id="IPR003819">
    <property type="entry name" value="TauD/TfdA-like"/>
</dbReference>
<evidence type="ECO:0000256" key="1">
    <source>
        <dbReference type="ARBA" id="ARBA00005896"/>
    </source>
</evidence>
<dbReference type="InterPro" id="IPR042098">
    <property type="entry name" value="TauD-like_sf"/>
</dbReference>
<name>A0A077PI17_XENBV</name>
<reference evidence="7" key="1">
    <citation type="submission" date="2013-07" db="EMBL/GenBank/DDBJ databases">
        <title>Sub-species coevolution in mutualistic symbiosis.</title>
        <authorList>
            <person name="Murfin K."/>
            <person name="Klassen J."/>
            <person name="Lee M."/>
            <person name="Forst S."/>
            <person name="Stock P."/>
            <person name="Goodrich-Blair H."/>
        </authorList>
    </citation>
    <scope>NUCLEOTIDE SEQUENCE [LARGE SCALE GENOMIC DNA]</scope>
    <source>
        <strain evidence="7">Kraussei Quebec</strain>
    </source>
</reference>
<dbReference type="Proteomes" id="UP000028500">
    <property type="component" value="Unassembled WGS sequence"/>
</dbReference>
<dbReference type="GO" id="GO:0046872">
    <property type="term" value="F:metal ion binding"/>
    <property type="evidence" value="ECO:0007669"/>
    <property type="project" value="UniProtKB-KW"/>
</dbReference>
<dbReference type="Pfam" id="PF02668">
    <property type="entry name" value="TauD"/>
    <property type="match status" value="1"/>
</dbReference>
<dbReference type="OrthoDB" id="581608at2"/>
<gene>
    <name evidence="7" type="ORF">XBKQ1_2560043</name>
</gene>
<dbReference type="Gene3D" id="3.60.130.10">
    <property type="entry name" value="Clavaminate synthase-like"/>
    <property type="match status" value="1"/>
</dbReference>
<dbReference type="InterPro" id="IPR051323">
    <property type="entry name" value="AtsK-like"/>
</dbReference>
<comment type="similarity">
    <text evidence="1">Belongs to the TfdA dioxygenase family.</text>
</comment>
<keyword evidence="5" id="KW-0408">Iron</keyword>
<protein>
    <submittedName>
        <fullName evidence="7">Similar to alpha-ketoglutarate-dependent taurine dioxygenase</fullName>
    </submittedName>
</protein>
<dbReference type="EMBL" id="CBSY010000175">
    <property type="protein sequence ID" value="CDH20292.1"/>
    <property type="molecule type" value="Genomic_DNA"/>
</dbReference>
<dbReference type="PANTHER" id="PTHR30468:SF1">
    <property type="entry name" value="ALPHA-KETOGLUTARATE-DEPENDENT SULFONATE DIOXYGENASE"/>
    <property type="match status" value="1"/>
</dbReference>